<evidence type="ECO:0000313" key="1">
    <source>
        <dbReference type="EMBL" id="QDU74262.1"/>
    </source>
</evidence>
<reference evidence="2" key="1">
    <citation type="submission" date="2019-02" db="EMBL/GenBank/DDBJ databases">
        <title>Deep-cultivation of Planctomycetes and their phenomic and genomic characterization uncovers novel biology.</title>
        <authorList>
            <person name="Wiegand S."/>
            <person name="Jogler M."/>
            <person name="Boedeker C."/>
            <person name="Pinto D."/>
            <person name="Vollmers J."/>
            <person name="Rivas-Marin E."/>
            <person name="Kohn T."/>
            <person name="Peeters S.H."/>
            <person name="Heuer A."/>
            <person name="Rast P."/>
            <person name="Oberbeckmann S."/>
            <person name="Bunk B."/>
            <person name="Jeske O."/>
            <person name="Meyerdierks A."/>
            <person name="Storesund J.E."/>
            <person name="Kallscheuer N."/>
            <person name="Luecker S."/>
            <person name="Lage O.M."/>
            <person name="Pohl T."/>
            <person name="Merkel B.J."/>
            <person name="Hornburger P."/>
            <person name="Mueller R.-W."/>
            <person name="Bruemmer F."/>
            <person name="Labrenz M."/>
            <person name="Spormann A.M."/>
            <person name="Op den Camp H."/>
            <person name="Overmann J."/>
            <person name="Amann R."/>
            <person name="Jetten M.S.M."/>
            <person name="Mascher T."/>
            <person name="Medema M.H."/>
            <person name="Devos D.P."/>
            <person name="Kaster A.-K."/>
            <person name="Ovreas L."/>
            <person name="Rohde M."/>
            <person name="Galperin M.Y."/>
            <person name="Jogler C."/>
        </authorList>
    </citation>
    <scope>NUCLEOTIDE SEQUENCE [LARGE SCALE GENOMIC DNA]</scope>
    <source>
        <strain evidence="2">Pan97</strain>
    </source>
</reference>
<gene>
    <name evidence="1" type="ORF">Pan97_12690</name>
</gene>
<name>A0A518C4V3_9BACT</name>
<dbReference type="RefSeq" id="WP_144971246.1">
    <property type="nucleotide sequence ID" value="NZ_CP036289.1"/>
</dbReference>
<protein>
    <submittedName>
        <fullName evidence="1">Uncharacterized protein</fullName>
    </submittedName>
</protein>
<proteinExistence type="predicted"/>
<dbReference type="AlphaFoldDB" id="A0A518C4V3"/>
<evidence type="ECO:0000313" key="2">
    <source>
        <dbReference type="Proteomes" id="UP000318626"/>
    </source>
</evidence>
<dbReference type="EMBL" id="CP036289">
    <property type="protein sequence ID" value="QDU74262.1"/>
    <property type="molecule type" value="Genomic_DNA"/>
</dbReference>
<dbReference type="KEGG" id="bvo:Pan97_12690"/>
<organism evidence="1 2">
    <name type="scientific">Bremerella volcania</name>
    <dbReference type="NCBI Taxonomy" id="2527984"/>
    <lineage>
        <taxon>Bacteria</taxon>
        <taxon>Pseudomonadati</taxon>
        <taxon>Planctomycetota</taxon>
        <taxon>Planctomycetia</taxon>
        <taxon>Pirellulales</taxon>
        <taxon>Pirellulaceae</taxon>
        <taxon>Bremerella</taxon>
    </lineage>
</organism>
<keyword evidence="2" id="KW-1185">Reference proteome</keyword>
<sequence length="61" mass="6971">MGNPAVLDVTIREPERIARHFERPPWQGWGARTAKWLDKNADLWKAPDAGQEEDQDAQATE</sequence>
<accession>A0A518C4V3</accession>
<dbReference type="Proteomes" id="UP000318626">
    <property type="component" value="Chromosome"/>
</dbReference>